<sequence>MHLMALLGPLAFAELLRTVKADDCMGLCPDGKHLIKVQPVVIAYPEKGLASRTAIASTETIPCDEYVTVTTPGDKATTYTIPPSGTVPGTVIIETPSPTPSPGWTTITTPGPVATTHTIPPSGTNPGTVIIETPTSSPEPTSPEPTSSKPSSPEPTTSESTSMEPTSTDPASSEPLESPTTTAPTSTPRLPITSLPTFSNTSSPPAPESWTTYTTEGPTPTTHTIPPEGTTPGTVIIETPPAESWTTYTTEGPTPTTITKPPEGTNPGTVIIETPPPGSWVTLTRPGPDFLTTTEVTPVGTTPGTVVVETPSWTTYTTEGPTPTTHSIPPEETNPGTVIIETPPPESWVTVTRPGPEFLTTTEATPIGTTPGTVVIETPSWTTYTTEGPTPTTKTVPPEGTNPGTVIIETPPPETSPAETSPSESSPAETSTAETSPAESWTTYTTEGPTPTTETISPSGTNPGTVIIETPPATTFTCDKYAYLIQWTSLFRVDIKTGEVEVVNRDVNTDSRINAIGYNTLDNYIYGMDAATHNLLRIPPNGKATVVATRVATNLDRPYVGDVDSDGFYWVSNGSDGLWVKIDLRPGTSTYGQVVDSGNSPVSGGYIVGDWTYVPSAGPYNFAIGTNHDTGTMALLRWSHGTHRWTTIRTYTISDYPKGPEGGFGGIWAQNNGTVYAIDNPTGYIIAFDVDGLSEPRLVSEAAPSPGNDGARCVSNLDAES</sequence>
<evidence type="ECO:0000256" key="1">
    <source>
        <dbReference type="SAM" id="MobiDB-lite"/>
    </source>
</evidence>
<feature type="compositionally biased region" description="Polar residues" evidence="1">
    <location>
        <begin position="194"/>
        <end position="203"/>
    </location>
</feature>
<feature type="compositionally biased region" description="Low complexity" evidence="1">
    <location>
        <begin position="132"/>
        <end position="191"/>
    </location>
</feature>
<evidence type="ECO:0000313" key="4">
    <source>
        <dbReference type="EMBL" id="TPX11809.1"/>
    </source>
</evidence>
<keyword evidence="5" id="KW-1185">Reference proteome</keyword>
<feature type="compositionally biased region" description="Low complexity" evidence="1">
    <location>
        <begin position="416"/>
        <end position="461"/>
    </location>
</feature>
<dbReference type="GeneID" id="41974993"/>
<feature type="region of interest" description="Disordered" evidence="1">
    <location>
        <begin position="382"/>
        <end position="468"/>
    </location>
</feature>
<organism evidence="4 5">
    <name type="scientific">Thyridium curvatum</name>
    <dbReference type="NCBI Taxonomy" id="1093900"/>
    <lineage>
        <taxon>Eukaryota</taxon>
        <taxon>Fungi</taxon>
        <taxon>Dikarya</taxon>
        <taxon>Ascomycota</taxon>
        <taxon>Pezizomycotina</taxon>
        <taxon>Sordariomycetes</taxon>
        <taxon>Sordariomycetidae</taxon>
        <taxon>Thyridiales</taxon>
        <taxon>Thyridiaceae</taxon>
        <taxon>Thyridium</taxon>
    </lineage>
</organism>
<gene>
    <name evidence="4" type="ORF">E0L32_007546</name>
</gene>
<dbReference type="SUPFAM" id="SSF63829">
    <property type="entry name" value="Calcium-dependent phosphotriesterase"/>
    <property type="match status" value="1"/>
</dbReference>
<dbReference type="EMBL" id="SKBQ01000046">
    <property type="protein sequence ID" value="TPX11809.1"/>
    <property type="molecule type" value="Genomic_DNA"/>
</dbReference>
<dbReference type="RefSeq" id="XP_030993520.1">
    <property type="nucleotide sequence ID" value="XM_031142302.1"/>
</dbReference>
<comment type="caution">
    <text evidence="4">The sequence shown here is derived from an EMBL/GenBank/DDBJ whole genome shotgun (WGS) entry which is preliminary data.</text>
</comment>
<proteinExistence type="predicted"/>
<dbReference type="AlphaFoldDB" id="A0A507B3C8"/>
<dbReference type="Proteomes" id="UP000319257">
    <property type="component" value="Unassembled WGS sequence"/>
</dbReference>
<keyword evidence="2" id="KW-0732">Signal</keyword>
<dbReference type="InParanoid" id="A0A507B3C8"/>
<feature type="region of interest" description="Disordered" evidence="1">
    <location>
        <begin position="115"/>
        <end position="265"/>
    </location>
</feature>
<feature type="compositionally biased region" description="Low complexity" evidence="1">
    <location>
        <begin position="211"/>
        <end position="234"/>
    </location>
</feature>
<dbReference type="STRING" id="1093900.A0A507B3C8"/>
<evidence type="ECO:0000313" key="5">
    <source>
        <dbReference type="Proteomes" id="UP000319257"/>
    </source>
</evidence>
<name>A0A507B3C8_9PEZI</name>
<accession>A0A507B3C8</accession>
<reference evidence="4 5" key="1">
    <citation type="submission" date="2019-06" db="EMBL/GenBank/DDBJ databases">
        <title>Draft genome sequence of the filamentous fungus Phialemoniopsis curvata isolated from diesel fuel.</title>
        <authorList>
            <person name="Varaljay V.A."/>
            <person name="Lyon W.J."/>
            <person name="Crouch A.L."/>
            <person name="Drake C.E."/>
            <person name="Hollomon J.M."/>
            <person name="Nadeau L.J."/>
            <person name="Nunn H.S."/>
            <person name="Stevenson B.S."/>
            <person name="Bojanowski C.L."/>
            <person name="Crookes-Goodson W.J."/>
        </authorList>
    </citation>
    <scope>NUCLEOTIDE SEQUENCE [LARGE SCALE GENOMIC DNA]</scope>
    <source>
        <strain evidence="4 5">D216</strain>
    </source>
</reference>
<feature type="region of interest" description="Disordered" evidence="1">
    <location>
        <begin position="314"/>
        <end position="335"/>
    </location>
</feature>
<protein>
    <recommendedName>
        <fullName evidence="3">DUF6923 domain-containing protein</fullName>
    </recommendedName>
</protein>
<evidence type="ECO:0000256" key="2">
    <source>
        <dbReference type="SAM" id="SignalP"/>
    </source>
</evidence>
<feature type="chain" id="PRO_5021471894" description="DUF6923 domain-containing protein" evidence="2">
    <location>
        <begin position="22"/>
        <end position="721"/>
    </location>
</feature>
<feature type="compositionally biased region" description="Low complexity" evidence="1">
    <location>
        <begin position="246"/>
        <end position="265"/>
    </location>
</feature>
<feature type="compositionally biased region" description="Low complexity" evidence="1">
    <location>
        <begin position="314"/>
        <end position="325"/>
    </location>
</feature>
<feature type="domain" description="DUF6923" evidence="3">
    <location>
        <begin position="488"/>
        <end position="714"/>
    </location>
</feature>
<dbReference type="InterPro" id="IPR054215">
    <property type="entry name" value="DUF6923"/>
</dbReference>
<dbReference type="OrthoDB" id="4405280at2759"/>
<feature type="signal peptide" evidence="2">
    <location>
        <begin position="1"/>
        <end position="21"/>
    </location>
</feature>
<dbReference type="Pfam" id="PF21959">
    <property type="entry name" value="DUF6923"/>
    <property type="match status" value="1"/>
</dbReference>
<feature type="compositionally biased region" description="Low complexity" evidence="1">
    <location>
        <begin position="382"/>
        <end position="401"/>
    </location>
</feature>
<evidence type="ECO:0000259" key="3">
    <source>
        <dbReference type="Pfam" id="PF21959"/>
    </source>
</evidence>